<dbReference type="GO" id="GO:0006302">
    <property type="term" value="P:double-strand break repair"/>
    <property type="evidence" value="ECO:0007669"/>
    <property type="project" value="TreeGrafter"/>
</dbReference>
<name>N6TX57_DENPD</name>
<sequence>DIGGTISHFYQKSQKVDAFLEKLSKLTKEEDQIGHFSNILKHLTADDLKTIIRLIKHDLRMGAGAKHILEGIHPDAYSVYKRRKTWMVAEINILTPVFPMLTEACKSVEHAMKKCPNGMFSEIKYDGERVQVHKHGNEFKYF</sequence>
<evidence type="ECO:0000256" key="2">
    <source>
        <dbReference type="ARBA" id="ARBA00022598"/>
    </source>
</evidence>
<evidence type="ECO:0000256" key="4">
    <source>
        <dbReference type="ARBA" id="ARBA00022840"/>
    </source>
</evidence>
<keyword evidence="3" id="KW-0547">Nucleotide-binding</keyword>
<evidence type="ECO:0000313" key="5">
    <source>
        <dbReference type="EMBL" id="ENN73900.1"/>
    </source>
</evidence>
<dbReference type="InterPro" id="IPR016059">
    <property type="entry name" value="DNA_ligase_ATP-dep_CS"/>
</dbReference>
<dbReference type="PANTHER" id="PTHR45674">
    <property type="entry name" value="DNA LIGASE 1/3 FAMILY MEMBER"/>
    <property type="match status" value="1"/>
</dbReference>
<dbReference type="Pfam" id="PF01068">
    <property type="entry name" value="DNA_ligase_A_M"/>
    <property type="match status" value="1"/>
</dbReference>
<gene>
    <name evidence="5" type="ORF">YQE_09499</name>
</gene>
<dbReference type="EMBL" id="KB741093">
    <property type="protein sequence ID" value="ENN73900.1"/>
    <property type="molecule type" value="Genomic_DNA"/>
</dbReference>
<organism evidence="5">
    <name type="scientific">Dendroctonus ponderosae</name>
    <name type="common">Mountain pine beetle</name>
    <dbReference type="NCBI Taxonomy" id="77166"/>
    <lineage>
        <taxon>Eukaryota</taxon>
        <taxon>Metazoa</taxon>
        <taxon>Ecdysozoa</taxon>
        <taxon>Arthropoda</taxon>
        <taxon>Hexapoda</taxon>
        <taxon>Insecta</taxon>
        <taxon>Pterygota</taxon>
        <taxon>Neoptera</taxon>
        <taxon>Endopterygota</taxon>
        <taxon>Coleoptera</taxon>
        <taxon>Polyphaga</taxon>
        <taxon>Cucujiformia</taxon>
        <taxon>Curculionidae</taxon>
        <taxon>Scolytinae</taxon>
        <taxon>Dendroctonus</taxon>
    </lineage>
</organism>
<dbReference type="InterPro" id="IPR050191">
    <property type="entry name" value="ATP-dep_DNA_ligase"/>
</dbReference>
<keyword evidence="4" id="KW-0067">ATP-binding</keyword>
<dbReference type="GO" id="GO:0003677">
    <property type="term" value="F:DNA binding"/>
    <property type="evidence" value="ECO:0007669"/>
    <property type="project" value="InterPro"/>
</dbReference>
<dbReference type="GO" id="GO:0070421">
    <property type="term" value="C:DNA ligase III-XRCC1 complex"/>
    <property type="evidence" value="ECO:0007669"/>
    <property type="project" value="TreeGrafter"/>
</dbReference>
<dbReference type="InterPro" id="IPR012308">
    <property type="entry name" value="DNA_ligase_ATP-dep_N"/>
</dbReference>
<reference evidence="5" key="1">
    <citation type="journal article" date="2013" name="Genome Biol.">
        <title>Draft genome of the mountain pine beetle, Dendroctonus ponderosae Hopkins, a major forest pest.</title>
        <authorList>
            <person name="Keeling C.I."/>
            <person name="Yuen M.M."/>
            <person name="Liao N.Y."/>
            <person name="Docking T.R."/>
            <person name="Chan S.K."/>
            <person name="Taylor G.A."/>
            <person name="Palmquist D.L."/>
            <person name="Jackman S.D."/>
            <person name="Nguyen A."/>
            <person name="Li M."/>
            <person name="Henderson H."/>
            <person name="Janes J.K."/>
            <person name="Zhao Y."/>
            <person name="Pandoh P."/>
            <person name="Moore R."/>
            <person name="Sperling F.A."/>
            <person name="Huber D.P."/>
            <person name="Birol I."/>
            <person name="Jones S.J."/>
            <person name="Bohlmann J."/>
        </authorList>
    </citation>
    <scope>NUCLEOTIDE SEQUENCE</scope>
</reference>
<dbReference type="GO" id="GO:0006310">
    <property type="term" value="P:DNA recombination"/>
    <property type="evidence" value="ECO:0007669"/>
    <property type="project" value="InterPro"/>
</dbReference>
<dbReference type="InterPro" id="IPR012310">
    <property type="entry name" value="DNA_ligase_ATP-dep_cent"/>
</dbReference>
<protein>
    <submittedName>
        <fullName evidence="5">Uncharacterized protein</fullName>
    </submittedName>
</protein>
<dbReference type="AlphaFoldDB" id="N6TX57"/>
<dbReference type="Pfam" id="PF04675">
    <property type="entry name" value="DNA_ligase_A_N"/>
    <property type="match status" value="1"/>
</dbReference>
<accession>N6TX57</accession>
<proteinExistence type="inferred from homology"/>
<dbReference type="GO" id="GO:0006273">
    <property type="term" value="P:lagging strand elongation"/>
    <property type="evidence" value="ECO:0007669"/>
    <property type="project" value="TreeGrafter"/>
</dbReference>
<dbReference type="Gene3D" id="3.30.470.30">
    <property type="entry name" value="DNA ligase/mRNA capping enzyme"/>
    <property type="match status" value="1"/>
</dbReference>
<dbReference type="PROSITE" id="PS00697">
    <property type="entry name" value="DNA_LIGASE_A1"/>
    <property type="match status" value="1"/>
</dbReference>
<comment type="similarity">
    <text evidence="1">Belongs to the ATP-dependent DNA ligase family.</text>
</comment>
<dbReference type="GO" id="GO:0005524">
    <property type="term" value="F:ATP binding"/>
    <property type="evidence" value="ECO:0007669"/>
    <property type="project" value="UniProtKB-KW"/>
</dbReference>
<evidence type="ECO:0000256" key="3">
    <source>
        <dbReference type="ARBA" id="ARBA00022741"/>
    </source>
</evidence>
<dbReference type="HOGENOM" id="CLU_1820587_0_0_1"/>
<dbReference type="GO" id="GO:0003910">
    <property type="term" value="F:DNA ligase (ATP) activity"/>
    <property type="evidence" value="ECO:0007669"/>
    <property type="project" value="InterPro"/>
</dbReference>
<dbReference type="Gene3D" id="3.30.1490.70">
    <property type="match status" value="1"/>
</dbReference>
<dbReference type="Gene3D" id="1.10.3260.10">
    <property type="entry name" value="DNA ligase, ATP-dependent, N-terminal domain"/>
    <property type="match status" value="1"/>
</dbReference>
<feature type="non-terminal residue" evidence="5">
    <location>
        <position position="1"/>
    </location>
</feature>
<dbReference type="SUPFAM" id="SSF56091">
    <property type="entry name" value="DNA ligase/mRNA capping enzyme, catalytic domain"/>
    <property type="match status" value="1"/>
</dbReference>
<evidence type="ECO:0000256" key="1">
    <source>
        <dbReference type="ARBA" id="ARBA00007572"/>
    </source>
</evidence>
<dbReference type="PANTHER" id="PTHR45674:SF9">
    <property type="entry name" value="DNA LIGASE 3"/>
    <property type="match status" value="1"/>
</dbReference>
<dbReference type="InterPro" id="IPR036599">
    <property type="entry name" value="DNA_ligase_N_sf"/>
</dbReference>
<keyword evidence="2" id="KW-0436">Ligase</keyword>